<evidence type="ECO:0000313" key="8">
    <source>
        <dbReference type="Proteomes" id="UP000266489"/>
    </source>
</evidence>
<comment type="caution">
    <text evidence="5">The sequence shown here is derived from an EMBL/GenBank/DDBJ whole genome shotgun (WGS) entry which is preliminary data.</text>
</comment>
<dbReference type="InterPro" id="IPR051782">
    <property type="entry name" value="ABC_Transporter_VariousFunc"/>
</dbReference>
<dbReference type="EMBL" id="QXIU01000053">
    <property type="protein sequence ID" value="RIE14266.1"/>
    <property type="molecule type" value="Genomic_DNA"/>
</dbReference>
<keyword evidence="2" id="KW-0547">Nucleotide-binding</keyword>
<dbReference type="GO" id="GO:0016887">
    <property type="term" value="F:ATP hydrolysis activity"/>
    <property type="evidence" value="ECO:0007669"/>
    <property type="project" value="InterPro"/>
</dbReference>
<dbReference type="OrthoDB" id="9804819at2"/>
<keyword evidence="3 5" id="KW-0067">ATP-binding</keyword>
<feature type="domain" description="ABC transporter" evidence="4">
    <location>
        <begin position="4"/>
        <end position="230"/>
    </location>
</feature>
<accession>A0A398DF54</accession>
<dbReference type="InterPro" id="IPR003439">
    <property type="entry name" value="ABC_transporter-like_ATP-bd"/>
</dbReference>
<dbReference type="EMBL" id="QXIT01000040">
    <property type="protein sequence ID" value="RIE09791.1"/>
    <property type="molecule type" value="Genomic_DNA"/>
</dbReference>
<dbReference type="Pfam" id="PF00005">
    <property type="entry name" value="ABC_tran"/>
    <property type="match status" value="1"/>
</dbReference>
<dbReference type="SMART" id="SM00382">
    <property type="entry name" value="AAA"/>
    <property type="match status" value="1"/>
</dbReference>
<evidence type="ECO:0000256" key="3">
    <source>
        <dbReference type="ARBA" id="ARBA00022840"/>
    </source>
</evidence>
<reference evidence="7 8" key="1">
    <citation type="submission" date="2018-09" db="EMBL/GenBank/DDBJ databases">
        <title>Discovery and Ecogenomic Context for Candidatus Cryosericales, a Global Caldiserica Order Active in Thawing Permafrost.</title>
        <authorList>
            <person name="Martinez M.A."/>
            <person name="Woodcroft B.J."/>
            <person name="Ignacio Espinoza J.C."/>
            <person name="Zayed A."/>
            <person name="Singleton C.M."/>
            <person name="Boyd J."/>
            <person name="Li Y.-F."/>
            <person name="Purvine S."/>
            <person name="Maughan H."/>
            <person name="Hodgkins S.B."/>
            <person name="Anderson D."/>
            <person name="Sederholm M."/>
            <person name="Temperton B."/>
            <person name="Saleska S.R."/>
            <person name="Tyson G.W."/>
            <person name="Rich V.I."/>
        </authorList>
    </citation>
    <scope>NUCLEOTIDE SEQUENCE [LARGE SCALE GENOMIC DNA]</scope>
    <source>
        <strain evidence="6 8">SMC5</strain>
        <strain evidence="5 7">SMC6</strain>
    </source>
</reference>
<evidence type="ECO:0000313" key="7">
    <source>
        <dbReference type="Proteomes" id="UP000266260"/>
    </source>
</evidence>
<dbReference type="Gene3D" id="3.40.50.300">
    <property type="entry name" value="P-loop containing nucleotide triphosphate hydrolases"/>
    <property type="match status" value="1"/>
</dbReference>
<dbReference type="Proteomes" id="UP000266260">
    <property type="component" value="Unassembled WGS sequence"/>
</dbReference>
<dbReference type="PANTHER" id="PTHR42939">
    <property type="entry name" value="ABC TRANSPORTER ATP-BINDING PROTEIN ALBC-RELATED"/>
    <property type="match status" value="1"/>
</dbReference>
<dbReference type="PANTHER" id="PTHR42939:SF1">
    <property type="entry name" value="ABC TRANSPORTER ATP-BINDING PROTEIN ALBC-RELATED"/>
    <property type="match status" value="1"/>
</dbReference>
<sequence length="293" mass="32501">MNAIEMIGVSKSYGQVRALKDMCLTVPTGSIFGLMGPNGSGKTTSIKLMLGLMEPTAGSLTVLGAIPSGDGMVLRRRIGFVPEDFSLYPHMTGLEILEFNARLYGCSVQENVRRLQTVFELPLARKIATYSKGMRKLLGLYIALSTEPELLILDEPTDGLDPVVRSHFLGVLADETSRRNLTVFFSSHILSEVEKICDTVAFMRAGHTVLQDEVESIKAQYRVYTVRFGTGHSPRDVKNITIQRERALDQDTWDVEMLADQEQARTAFADAGGTVLNVQSLPFDEIFMRFVEV</sequence>
<dbReference type="InterPro" id="IPR003593">
    <property type="entry name" value="AAA+_ATPase"/>
</dbReference>
<protein>
    <submittedName>
        <fullName evidence="5">ABC transporter ATP-binding protein</fullName>
    </submittedName>
</protein>
<dbReference type="RefSeq" id="WP_119119389.1">
    <property type="nucleotide sequence ID" value="NZ_QXIT01000040.1"/>
</dbReference>
<dbReference type="InterPro" id="IPR027417">
    <property type="entry name" value="P-loop_NTPase"/>
</dbReference>
<dbReference type="Proteomes" id="UP000266489">
    <property type="component" value="Unassembled WGS sequence"/>
</dbReference>
<name>A0A398DF36_9BACT</name>
<keyword evidence="1" id="KW-0813">Transport</keyword>
<dbReference type="CDD" id="cd03230">
    <property type="entry name" value="ABC_DR_subfamily_A"/>
    <property type="match status" value="1"/>
</dbReference>
<dbReference type="GO" id="GO:0005524">
    <property type="term" value="F:ATP binding"/>
    <property type="evidence" value="ECO:0007669"/>
    <property type="project" value="UniProtKB-KW"/>
</dbReference>
<proteinExistence type="predicted"/>
<keyword evidence="7" id="KW-1185">Reference proteome</keyword>
<gene>
    <name evidence="6" type="ORF">SMC5_02045</name>
    <name evidence="5" type="ORF">SMC6_02165</name>
</gene>
<dbReference type="AlphaFoldDB" id="A0A398DF36"/>
<dbReference type="SUPFAM" id="SSF52540">
    <property type="entry name" value="P-loop containing nucleoside triphosphate hydrolases"/>
    <property type="match status" value="1"/>
</dbReference>
<evidence type="ECO:0000259" key="4">
    <source>
        <dbReference type="PROSITE" id="PS50893"/>
    </source>
</evidence>
<dbReference type="PROSITE" id="PS50893">
    <property type="entry name" value="ABC_TRANSPORTER_2"/>
    <property type="match status" value="1"/>
</dbReference>
<evidence type="ECO:0000313" key="6">
    <source>
        <dbReference type="EMBL" id="RIE14266.1"/>
    </source>
</evidence>
<evidence type="ECO:0000256" key="1">
    <source>
        <dbReference type="ARBA" id="ARBA00022448"/>
    </source>
</evidence>
<accession>A0A398DF36</accession>
<evidence type="ECO:0000313" key="5">
    <source>
        <dbReference type="EMBL" id="RIE09791.1"/>
    </source>
</evidence>
<evidence type="ECO:0000256" key="2">
    <source>
        <dbReference type="ARBA" id="ARBA00022741"/>
    </source>
</evidence>
<organism evidence="5 7">
    <name type="scientific">Candidatus Cryosericum odellii</name>
    <dbReference type="NCBI Taxonomy" id="2290917"/>
    <lineage>
        <taxon>Bacteria</taxon>
        <taxon>Pseudomonadati</taxon>
        <taxon>Caldisericota/Cryosericota group</taxon>
        <taxon>Candidatus Cryosericota</taxon>
        <taxon>Candidatus Cryosericia</taxon>
        <taxon>Candidatus Cryosericales</taxon>
        <taxon>Candidatus Cryosericaceae</taxon>
        <taxon>Candidatus Cryosericum</taxon>
    </lineage>
</organism>